<protein>
    <recommendedName>
        <fullName evidence="4">Dolichyl-phosphate-mannose-protein mannosyltransferase</fullName>
    </recommendedName>
</protein>
<organism evidence="2 3">
    <name type="scientific">Nitrospirillum amazonense</name>
    <dbReference type="NCBI Taxonomy" id="28077"/>
    <lineage>
        <taxon>Bacteria</taxon>
        <taxon>Pseudomonadati</taxon>
        <taxon>Pseudomonadota</taxon>
        <taxon>Alphaproteobacteria</taxon>
        <taxon>Rhodospirillales</taxon>
        <taxon>Azospirillaceae</taxon>
        <taxon>Nitrospirillum</taxon>
    </lineage>
</organism>
<sequence length="472" mass="51623">MQTFFFPGLDSVYYLVFEALNQQPRLLNALLSIPYGIAAFLVFSMARLFVGTRSIITDLLCAAVAVMGLTGAGGLPTIATTMSDIVPGLPFLVALTLWLHLEAKGRHNLRSSFALGLCAGVSVGLKLTLSPIFVGLFVAIALRGGLSRARAGALQAFVFGLGGLLTFAAIDASWLLGNWTTYGNPLFPFMNHVFKSDYADHSPWTDLRFMPRTLKMAVFYPAYWAFLTTNLAIELNMRDGRIMAGILGAIILLTSCLVYHLRNPKPSDRNGVISASIALAIVVLIAYGLWEKLWSIYRYLSVVETLTGVTLLAGLAQLASVWKKEHWAFLATAAVIVAIMTTTQYPWWSRAAKGDLALSVSLPAMEPDAMALFLDPYAYSYLVPTFPSTVKVVGANTNFIRPGSWGKMQAKAETAINGHQGPFWGFEYPEAFPGEADKTLAFYNLERDGECAPVVSNIDDRPLLRACHLKRK</sequence>
<dbReference type="Proteomes" id="UP000319859">
    <property type="component" value="Unassembled WGS sequence"/>
</dbReference>
<proteinExistence type="predicted"/>
<keyword evidence="1" id="KW-0812">Transmembrane</keyword>
<evidence type="ECO:0000313" key="3">
    <source>
        <dbReference type="Proteomes" id="UP000319859"/>
    </source>
</evidence>
<feature type="transmembrane region" description="Helical" evidence="1">
    <location>
        <begin position="29"/>
        <end position="50"/>
    </location>
</feature>
<evidence type="ECO:0000256" key="1">
    <source>
        <dbReference type="SAM" id="Phobius"/>
    </source>
</evidence>
<dbReference type="EMBL" id="VITN01000001">
    <property type="protein sequence ID" value="TWB24554.1"/>
    <property type="molecule type" value="Genomic_DNA"/>
</dbReference>
<feature type="transmembrane region" description="Helical" evidence="1">
    <location>
        <begin position="113"/>
        <end position="142"/>
    </location>
</feature>
<feature type="transmembrane region" description="Helical" evidence="1">
    <location>
        <begin position="241"/>
        <end position="259"/>
    </location>
</feature>
<reference evidence="2 3" key="1">
    <citation type="submission" date="2019-06" db="EMBL/GenBank/DDBJ databases">
        <title>Genomic Encyclopedia of Type Strains, Phase IV (KMG-V): Genome sequencing to study the core and pangenomes of soil and plant-associated prokaryotes.</title>
        <authorList>
            <person name="Whitman W."/>
        </authorList>
    </citation>
    <scope>NUCLEOTIDE SEQUENCE [LARGE SCALE GENOMIC DNA]</scope>
    <source>
        <strain evidence="2 3">BR 11880</strain>
    </source>
</reference>
<feature type="transmembrane region" description="Helical" evidence="1">
    <location>
        <begin position="296"/>
        <end position="315"/>
    </location>
</feature>
<evidence type="ECO:0008006" key="4">
    <source>
        <dbReference type="Google" id="ProtNLM"/>
    </source>
</evidence>
<gene>
    <name evidence="2" type="ORF">FBZ89_101180</name>
</gene>
<evidence type="ECO:0000313" key="2">
    <source>
        <dbReference type="EMBL" id="TWB24554.1"/>
    </source>
</evidence>
<feature type="transmembrane region" description="Helical" evidence="1">
    <location>
        <begin position="327"/>
        <end position="348"/>
    </location>
</feature>
<keyword evidence="1" id="KW-1133">Transmembrane helix</keyword>
<feature type="transmembrane region" description="Helical" evidence="1">
    <location>
        <begin position="217"/>
        <end position="235"/>
    </location>
</feature>
<feature type="transmembrane region" description="Helical" evidence="1">
    <location>
        <begin position="271"/>
        <end position="290"/>
    </location>
</feature>
<name>A0A560FSE5_9PROT</name>
<dbReference type="AlphaFoldDB" id="A0A560FSE5"/>
<comment type="caution">
    <text evidence="2">The sequence shown here is derived from an EMBL/GenBank/DDBJ whole genome shotgun (WGS) entry which is preliminary data.</text>
</comment>
<feature type="transmembrane region" description="Helical" evidence="1">
    <location>
        <begin position="154"/>
        <end position="176"/>
    </location>
</feature>
<feature type="transmembrane region" description="Helical" evidence="1">
    <location>
        <begin position="59"/>
        <end position="79"/>
    </location>
</feature>
<accession>A0A560FSE5</accession>
<keyword evidence="1" id="KW-0472">Membrane</keyword>